<keyword evidence="12" id="KW-0739">Sodium transport</keyword>
<evidence type="ECO:0000256" key="6">
    <source>
        <dbReference type="ARBA" id="ARBA00022979"/>
    </source>
</evidence>
<dbReference type="GO" id="GO:0005307">
    <property type="term" value="F:choline:sodium symporter activity"/>
    <property type="evidence" value="ECO:0007669"/>
    <property type="project" value="TreeGrafter"/>
</dbReference>
<feature type="transmembrane region" description="Helical" evidence="14">
    <location>
        <begin position="84"/>
        <end position="106"/>
    </location>
</feature>
<accession>A0A8C4X5A6</accession>
<evidence type="ECO:0000256" key="5">
    <source>
        <dbReference type="ARBA" id="ARBA00022847"/>
    </source>
</evidence>
<keyword evidence="3" id="KW-0813">Transport</keyword>
<keyword evidence="7 14" id="KW-1133">Transmembrane helix</keyword>
<dbReference type="InterPro" id="IPR038377">
    <property type="entry name" value="Na/Glc_symporter_sf"/>
</dbReference>
<dbReference type="Gene3D" id="1.20.1730.10">
    <property type="entry name" value="Sodium/glucose cotransporter"/>
    <property type="match status" value="1"/>
</dbReference>
<evidence type="ECO:0000313" key="16">
    <source>
        <dbReference type="Proteomes" id="UP000694620"/>
    </source>
</evidence>
<evidence type="ECO:0000313" key="15">
    <source>
        <dbReference type="Ensembl" id="ENSECRP00000005838.1"/>
    </source>
</evidence>
<feature type="transmembrane region" description="Helical" evidence="14">
    <location>
        <begin position="239"/>
        <end position="260"/>
    </location>
</feature>
<evidence type="ECO:0000256" key="1">
    <source>
        <dbReference type="ARBA" id="ARBA00004141"/>
    </source>
</evidence>
<keyword evidence="10 14" id="KW-0472">Membrane</keyword>
<evidence type="ECO:0000256" key="11">
    <source>
        <dbReference type="ARBA" id="ARBA00023180"/>
    </source>
</evidence>
<evidence type="ECO:0000256" key="2">
    <source>
        <dbReference type="ARBA" id="ARBA00006434"/>
    </source>
</evidence>
<keyword evidence="4 14" id="KW-0812">Transmembrane</keyword>
<comment type="similarity">
    <text evidence="2 13">Belongs to the sodium:solute symporter (SSF) (TC 2.A.21) family.</text>
</comment>
<name>A0A8C4X5A6_ERPCA</name>
<dbReference type="GO" id="GO:0005886">
    <property type="term" value="C:plasma membrane"/>
    <property type="evidence" value="ECO:0007669"/>
    <property type="project" value="TreeGrafter"/>
</dbReference>
<dbReference type="GeneTree" id="ENSGT00940000163454"/>
<dbReference type="InterPro" id="IPR052244">
    <property type="entry name" value="Choline_transporter"/>
</dbReference>
<dbReference type="PANTHER" id="PTHR45897">
    <property type="entry name" value="HIGH-AFFINITY CHOLINE TRANSPORTER 1"/>
    <property type="match status" value="1"/>
</dbReference>
<evidence type="ECO:0000256" key="4">
    <source>
        <dbReference type="ARBA" id="ARBA00022692"/>
    </source>
</evidence>
<dbReference type="Ensembl" id="ENSECRT00000005936.1">
    <property type="protein sequence ID" value="ENSECRP00000005838.1"/>
    <property type="gene ID" value="ENSECRG00000003910.1"/>
</dbReference>
<feature type="transmembrane region" description="Helical" evidence="14">
    <location>
        <begin position="51"/>
        <end position="72"/>
    </location>
</feature>
<dbReference type="PANTHER" id="PTHR45897:SF5">
    <property type="entry name" value="HIGH AFFINITY CHOLINE TRANSPORTER 1"/>
    <property type="match status" value="1"/>
</dbReference>
<feature type="transmembrane region" description="Helical" evidence="14">
    <location>
        <begin position="6"/>
        <end position="25"/>
    </location>
</feature>
<dbReference type="RefSeq" id="XP_028656276.1">
    <property type="nucleotide sequence ID" value="XM_028800443.2"/>
</dbReference>
<evidence type="ECO:0000256" key="10">
    <source>
        <dbReference type="ARBA" id="ARBA00023136"/>
    </source>
</evidence>
<dbReference type="OrthoDB" id="546820at2759"/>
<feature type="transmembrane region" description="Helical" evidence="14">
    <location>
        <begin position="127"/>
        <end position="153"/>
    </location>
</feature>
<evidence type="ECO:0000256" key="14">
    <source>
        <dbReference type="SAM" id="Phobius"/>
    </source>
</evidence>
<proteinExistence type="inferred from homology"/>
<feature type="transmembrane region" description="Helical" evidence="14">
    <location>
        <begin position="272"/>
        <end position="293"/>
    </location>
</feature>
<sequence>MALHIPGLVAVVVFYALILITGIWATKKSKKEEKKCVGERSEVSMLGGRNLGIWLGIFTTTATSVGGGYILGTAELVYLPSKGFLWATGPIGYTISLILGGFFFAGPMRVKKYVTVIDPFQKKFGNIVSSILVLPLVMSDIFWAACILGALGGTMKVILDIKSQYSILLSSIVAICYTLLGGLYSVVYTDVIQLIFIFFTLWLCIPYILINPAVTNIWYTATHEVYQAPWIGFLELEDAGIWLDEFFVTCFGGLCCQPFYQRVLASSSVKHAKIMCLVSGIFCLSLGIPPMLIGAMAASTDWNQTSHGLPTPFHNGDGKNILPLMLEHLCPTYVSIIGIGAVAAAVMSSVDSALLSSSSMFANNIYKNIIRKKASDQEVLWAIRAAILVFGIIAMSLAMASSSIYELWFLSLDLLFSLVFAQLVCVLFIPVSNGYGAIAGLIMQLTMRLGGGDSALHIPPFICYPGCLIKHNSYVQSFPFKTLSVAVTLLTIVIVSSLASLLFRRGLLPVRWDIYNLQINSRNRNQEEPAEEICLGNSETEGKEN</sequence>
<organism evidence="15 16">
    <name type="scientific">Erpetoichthys calabaricus</name>
    <name type="common">Rope fish</name>
    <name type="synonym">Calamoichthys calabaricus</name>
    <dbReference type="NCBI Taxonomy" id="27687"/>
    <lineage>
        <taxon>Eukaryota</taxon>
        <taxon>Metazoa</taxon>
        <taxon>Chordata</taxon>
        <taxon>Craniata</taxon>
        <taxon>Vertebrata</taxon>
        <taxon>Euteleostomi</taxon>
        <taxon>Actinopterygii</taxon>
        <taxon>Polypteriformes</taxon>
        <taxon>Polypteridae</taxon>
        <taxon>Erpetoichthys</taxon>
    </lineage>
</organism>
<reference evidence="15" key="2">
    <citation type="submission" date="2025-08" db="UniProtKB">
        <authorList>
            <consortium name="Ensembl"/>
        </authorList>
    </citation>
    <scope>IDENTIFICATION</scope>
</reference>
<keyword evidence="11" id="KW-0325">Glycoprotein</keyword>
<feature type="transmembrane region" description="Helical" evidence="14">
    <location>
        <begin position="333"/>
        <end position="358"/>
    </location>
</feature>
<protein>
    <submittedName>
        <fullName evidence="15">High-affinity choline transporter 1-like</fullName>
    </submittedName>
</protein>
<dbReference type="AlphaFoldDB" id="A0A8C4X5A6"/>
<feature type="transmembrane region" description="Helical" evidence="14">
    <location>
        <begin position="165"/>
        <end position="187"/>
    </location>
</feature>
<feature type="transmembrane region" description="Helical" evidence="14">
    <location>
        <begin position="483"/>
        <end position="503"/>
    </location>
</feature>
<dbReference type="GeneID" id="114650660"/>
<evidence type="ECO:0000256" key="13">
    <source>
        <dbReference type="RuleBase" id="RU362091"/>
    </source>
</evidence>
<dbReference type="PROSITE" id="PS50283">
    <property type="entry name" value="NA_SOLUT_SYMP_3"/>
    <property type="match status" value="1"/>
</dbReference>
<dbReference type="CDD" id="cd11474">
    <property type="entry name" value="SLC5sbd_CHT"/>
    <property type="match status" value="1"/>
</dbReference>
<dbReference type="Proteomes" id="UP000694620">
    <property type="component" value="Chromosome 4"/>
</dbReference>
<reference evidence="15" key="1">
    <citation type="submission" date="2021-06" db="EMBL/GenBank/DDBJ databases">
        <authorList>
            <consortium name="Wellcome Sanger Institute Data Sharing"/>
        </authorList>
    </citation>
    <scope>NUCLEOTIDE SEQUENCE [LARGE SCALE GENOMIC DNA]</scope>
</reference>
<feature type="transmembrane region" description="Helical" evidence="14">
    <location>
        <begin position="407"/>
        <end position="429"/>
    </location>
</feature>
<evidence type="ECO:0000256" key="7">
    <source>
        <dbReference type="ARBA" id="ARBA00022989"/>
    </source>
</evidence>
<keyword evidence="16" id="KW-1185">Reference proteome</keyword>
<evidence type="ECO:0000256" key="8">
    <source>
        <dbReference type="ARBA" id="ARBA00023053"/>
    </source>
</evidence>
<comment type="subcellular location">
    <subcellularLocation>
        <location evidence="1">Membrane</location>
        <topology evidence="1">Multi-pass membrane protein</topology>
    </subcellularLocation>
</comment>
<feature type="transmembrane region" description="Helical" evidence="14">
    <location>
        <begin position="194"/>
        <end position="219"/>
    </location>
</feature>
<dbReference type="InterPro" id="IPR001734">
    <property type="entry name" value="Na/solute_symporter"/>
</dbReference>
<evidence type="ECO:0000256" key="9">
    <source>
        <dbReference type="ARBA" id="ARBA00023065"/>
    </source>
</evidence>
<dbReference type="GO" id="GO:0008292">
    <property type="term" value="P:acetylcholine biosynthetic process"/>
    <property type="evidence" value="ECO:0007669"/>
    <property type="project" value="TreeGrafter"/>
</dbReference>
<keyword evidence="8" id="KW-0915">Sodium</keyword>
<evidence type="ECO:0000256" key="12">
    <source>
        <dbReference type="ARBA" id="ARBA00023201"/>
    </source>
</evidence>
<gene>
    <name evidence="15" type="primary">LOC114650660</name>
</gene>
<keyword evidence="9" id="KW-0406">Ion transport</keyword>
<reference evidence="15" key="3">
    <citation type="submission" date="2025-09" db="UniProtKB">
        <authorList>
            <consortium name="Ensembl"/>
        </authorList>
    </citation>
    <scope>IDENTIFICATION</scope>
</reference>
<dbReference type="Pfam" id="PF00474">
    <property type="entry name" value="SSF"/>
    <property type="match status" value="1"/>
</dbReference>
<keyword evidence="6" id="KW-0530">Neurotransmitter biosynthesis</keyword>
<feature type="transmembrane region" description="Helical" evidence="14">
    <location>
        <begin position="379"/>
        <end position="401"/>
    </location>
</feature>
<keyword evidence="5" id="KW-0769">Symport</keyword>
<evidence type="ECO:0000256" key="3">
    <source>
        <dbReference type="ARBA" id="ARBA00022448"/>
    </source>
</evidence>